<proteinExistence type="predicted"/>
<sequence length="264" mass="31419">MVHQSFNSYILSLLEVIAANYQQLLREPNDGENIHQLRVLIRRIRPGLQLLIKEQHSPKKRQQLCQSRDVLIALFKTLSQIRDLQVQAELFRSLQTQSNEYPADLNDYTKRLEMDIKHHQHQFIPIVQSLNIPDAIPQIKTCCKKNNQQKKIRAHANVQRKKTRDRFKQSLNKLAEQPETFHKVRIKLKNYRYMLELYEQIAKKGKAKRIQQLKKMQEQLGNAHDFYNAVRLMQHYQLEESTINQARVRYLQARNHAIEQLLAK</sequence>
<feature type="domain" description="CHAD" evidence="1">
    <location>
        <begin position="1"/>
        <end position="264"/>
    </location>
</feature>
<dbReference type="Proteomes" id="UP000295565">
    <property type="component" value="Unassembled WGS sequence"/>
</dbReference>
<dbReference type="InterPro" id="IPR007899">
    <property type="entry name" value="CHAD_dom"/>
</dbReference>
<dbReference type="EMBL" id="SMGD01000011">
    <property type="protein sequence ID" value="TCK58620.1"/>
    <property type="molecule type" value="Genomic_DNA"/>
</dbReference>
<dbReference type="OrthoDB" id="7058692at2"/>
<dbReference type="PANTHER" id="PTHR39339:SF1">
    <property type="entry name" value="CHAD DOMAIN-CONTAINING PROTEIN"/>
    <property type="match status" value="1"/>
</dbReference>
<evidence type="ECO:0000259" key="1">
    <source>
        <dbReference type="PROSITE" id="PS51708"/>
    </source>
</evidence>
<dbReference type="PANTHER" id="PTHR39339">
    <property type="entry name" value="SLR1444 PROTEIN"/>
    <property type="match status" value="1"/>
</dbReference>
<keyword evidence="3" id="KW-1185">Reference proteome</keyword>
<dbReference type="PROSITE" id="PS51708">
    <property type="entry name" value="CHAD"/>
    <property type="match status" value="1"/>
</dbReference>
<protein>
    <submittedName>
        <fullName evidence="2">CHAD domain-containing protein</fullName>
    </submittedName>
</protein>
<dbReference type="Pfam" id="PF05235">
    <property type="entry name" value="CHAD"/>
    <property type="match status" value="1"/>
</dbReference>
<dbReference type="SMART" id="SM00880">
    <property type="entry name" value="CHAD"/>
    <property type="match status" value="1"/>
</dbReference>
<comment type="caution">
    <text evidence="2">The sequence shown here is derived from an EMBL/GenBank/DDBJ whole genome shotgun (WGS) entry which is preliminary data.</text>
</comment>
<organism evidence="2 3">
    <name type="scientific">Celerinatantimonas diazotrophica</name>
    <dbReference type="NCBI Taxonomy" id="412034"/>
    <lineage>
        <taxon>Bacteria</taxon>
        <taxon>Pseudomonadati</taxon>
        <taxon>Pseudomonadota</taxon>
        <taxon>Gammaproteobacteria</taxon>
        <taxon>Celerinatantimonadaceae</taxon>
        <taxon>Celerinatantimonas</taxon>
    </lineage>
</organism>
<dbReference type="InterPro" id="IPR038186">
    <property type="entry name" value="CHAD_dom_sf"/>
</dbReference>
<evidence type="ECO:0000313" key="2">
    <source>
        <dbReference type="EMBL" id="TCK58620.1"/>
    </source>
</evidence>
<dbReference type="RefSeq" id="WP_131911584.1">
    <property type="nucleotide sequence ID" value="NZ_OU594967.1"/>
</dbReference>
<name>A0A4R1K3Y8_9GAMM</name>
<gene>
    <name evidence="2" type="ORF">EV690_0751</name>
</gene>
<accession>A0A4R1K3Y8</accession>
<dbReference type="AlphaFoldDB" id="A0A4R1K3Y8"/>
<dbReference type="Gene3D" id="1.40.20.10">
    <property type="entry name" value="CHAD domain"/>
    <property type="match status" value="1"/>
</dbReference>
<reference evidence="2 3" key="1">
    <citation type="submission" date="2019-03" db="EMBL/GenBank/DDBJ databases">
        <title>Genomic Encyclopedia of Type Strains, Phase IV (KMG-IV): sequencing the most valuable type-strain genomes for metagenomic binning, comparative biology and taxonomic classification.</title>
        <authorList>
            <person name="Goeker M."/>
        </authorList>
    </citation>
    <scope>NUCLEOTIDE SEQUENCE [LARGE SCALE GENOMIC DNA]</scope>
    <source>
        <strain evidence="2 3">DSM 18577</strain>
    </source>
</reference>
<evidence type="ECO:0000313" key="3">
    <source>
        <dbReference type="Proteomes" id="UP000295565"/>
    </source>
</evidence>